<sequence>MPFVLCAISSNNSCVLHYEQHSQFLTEESIRALISSIPNTTKSLKLFSHGRGLAAHMHAVHTPWKPGKAEVKRRKALQKRQENEKRRLERSCAKEDGTDEETKRWNEQVVEIVALTEAEANQKKDNLGDTAKSKISIQQQCKVVIEMAKSINPINDHIQSLLSLEDRNGSKAEHWASGGGHIKCIQYMWNLRDRIRVDDDRAATNSSNNNAPSVNVSSGDGTTPLHMACYGGYVSTVKRLVQTHGSDALAMNDWDCGAAHFAAMSLGKEGTDAVIALCKYLKHDCGVDFTSRQKQGHTPLHKAASRKNRHVIEWLADEAKSSKQVEALGGLDDGGNSASSIWLSVGGDKDFGQWMRETCSSW</sequence>
<dbReference type="AlphaFoldDB" id="A0AAD8YGS1"/>
<protein>
    <submittedName>
        <fullName evidence="5">Uncharacterized protein</fullName>
    </submittedName>
</protein>
<dbReference type="PROSITE" id="PS50297">
    <property type="entry name" value="ANK_REP_REGION"/>
    <property type="match status" value="1"/>
</dbReference>
<keyword evidence="2 3" id="KW-0040">ANK repeat</keyword>
<dbReference type="SUPFAM" id="SSF48403">
    <property type="entry name" value="Ankyrin repeat"/>
    <property type="match status" value="1"/>
</dbReference>
<dbReference type="InterPro" id="IPR002110">
    <property type="entry name" value="Ankyrin_rpt"/>
</dbReference>
<evidence type="ECO:0000313" key="5">
    <source>
        <dbReference type="EMBL" id="KAK1744800.1"/>
    </source>
</evidence>
<evidence type="ECO:0000256" key="3">
    <source>
        <dbReference type="PROSITE-ProRule" id="PRU00023"/>
    </source>
</evidence>
<evidence type="ECO:0000256" key="2">
    <source>
        <dbReference type="ARBA" id="ARBA00023043"/>
    </source>
</evidence>
<feature type="repeat" description="ANK" evidence="3">
    <location>
        <begin position="220"/>
        <end position="253"/>
    </location>
</feature>
<evidence type="ECO:0000313" key="6">
    <source>
        <dbReference type="Proteomes" id="UP001224775"/>
    </source>
</evidence>
<dbReference type="PROSITE" id="PS50088">
    <property type="entry name" value="ANK_REPEAT"/>
    <property type="match status" value="1"/>
</dbReference>
<dbReference type="InterPro" id="IPR036770">
    <property type="entry name" value="Ankyrin_rpt-contain_sf"/>
</dbReference>
<comment type="caution">
    <text evidence="5">The sequence shown here is derived from an EMBL/GenBank/DDBJ whole genome shotgun (WGS) entry which is preliminary data.</text>
</comment>
<accession>A0AAD8YGS1</accession>
<dbReference type="PANTHER" id="PTHR24198">
    <property type="entry name" value="ANKYRIN REPEAT AND PROTEIN KINASE DOMAIN-CONTAINING PROTEIN"/>
    <property type="match status" value="1"/>
</dbReference>
<name>A0AAD8YGS1_9STRA</name>
<reference evidence="5" key="1">
    <citation type="submission" date="2023-06" db="EMBL/GenBank/DDBJ databases">
        <title>Survivors Of The Sea: Transcriptome response of Skeletonema marinoi to long-term dormancy.</title>
        <authorList>
            <person name="Pinder M.I.M."/>
            <person name="Kourtchenko O."/>
            <person name="Robertson E.K."/>
            <person name="Larsson T."/>
            <person name="Maumus F."/>
            <person name="Osuna-Cruz C.M."/>
            <person name="Vancaester E."/>
            <person name="Stenow R."/>
            <person name="Vandepoele K."/>
            <person name="Ploug H."/>
            <person name="Bruchert V."/>
            <person name="Godhe A."/>
            <person name="Topel M."/>
        </authorList>
    </citation>
    <scope>NUCLEOTIDE SEQUENCE</scope>
    <source>
        <strain evidence="5">R05AC</strain>
    </source>
</reference>
<proteinExistence type="predicted"/>
<dbReference type="Pfam" id="PF12796">
    <property type="entry name" value="Ank_2"/>
    <property type="match status" value="1"/>
</dbReference>
<feature type="region of interest" description="Disordered" evidence="4">
    <location>
        <begin position="79"/>
        <end position="103"/>
    </location>
</feature>
<evidence type="ECO:0000256" key="4">
    <source>
        <dbReference type="SAM" id="MobiDB-lite"/>
    </source>
</evidence>
<evidence type="ECO:0000256" key="1">
    <source>
        <dbReference type="ARBA" id="ARBA00022737"/>
    </source>
</evidence>
<gene>
    <name evidence="5" type="ORF">QTG54_004091</name>
</gene>
<keyword evidence="1" id="KW-0677">Repeat</keyword>
<organism evidence="5 6">
    <name type="scientific">Skeletonema marinoi</name>
    <dbReference type="NCBI Taxonomy" id="267567"/>
    <lineage>
        <taxon>Eukaryota</taxon>
        <taxon>Sar</taxon>
        <taxon>Stramenopiles</taxon>
        <taxon>Ochrophyta</taxon>
        <taxon>Bacillariophyta</taxon>
        <taxon>Coscinodiscophyceae</taxon>
        <taxon>Thalassiosirophycidae</taxon>
        <taxon>Thalassiosirales</taxon>
        <taxon>Skeletonemataceae</taxon>
        <taxon>Skeletonema</taxon>
        <taxon>Skeletonema marinoi-dohrnii complex</taxon>
    </lineage>
</organism>
<dbReference type="Gene3D" id="1.25.40.20">
    <property type="entry name" value="Ankyrin repeat-containing domain"/>
    <property type="match status" value="2"/>
</dbReference>
<dbReference type="PANTHER" id="PTHR24198:SF165">
    <property type="entry name" value="ANKYRIN REPEAT-CONTAINING PROTEIN-RELATED"/>
    <property type="match status" value="1"/>
</dbReference>
<dbReference type="Proteomes" id="UP001224775">
    <property type="component" value="Unassembled WGS sequence"/>
</dbReference>
<keyword evidence="6" id="KW-1185">Reference proteome</keyword>
<dbReference type="Pfam" id="PF00023">
    <property type="entry name" value="Ank"/>
    <property type="match status" value="1"/>
</dbReference>
<dbReference type="SMART" id="SM00248">
    <property type="entry name" value="ANK"/>
    <property type="match status" value="3"/>
</dbReference>
<dbReference type="EMBL" id="JATAAI010000006">
    <property type="protein sequence ID" value="KAK1744800.1"/>
    <property type="molecule type" value="Genomic_DNA"/>
</dbReference>